<proteinExistence type="predicted"/>
<evidence type="ECO:0000313" key="2">
    <source>
        <dbReference type="Proteomes" id="UP000218944"/>
    </source>
</evidence>
<evidence type="ECO:0008006" key="3">
    <source>
        <dbReference type="Google" id="ProtNLM"/>
    </source>
</evidence>
<name>A0A2A2CZV0_9ACTN</name>
<dbReference type="RefSeq" id="WP_095584605.1">
    <property type="nucleotide sequence ID" value="NZ_JAJQQQ010000011.1"/>
</dbReference>
<comment type="caution">
    <text evidence="1">The sequence shown here is derived from an EMBL/GenBank/DDBJ whole genome shotgun (WGS) entry which is preliminary data.</text>
</comment>
<keyword evidence="2" id="KW-1185">Reference proteome</keyword>
<accession>A0A2A2CZV0</accession>
<reference evidence="1 2" key="1">
    <citation type="submission" date="2017-08" db="EMBL/GenBank/DDBJ databases">
        <title>Genome sequence of Streptomyces albireticuli NRRL B-1670.</title>
        <authorList>
            <person name="Graham D.E."/>
            <person name="Mahan K.M."/>
            <person name="Klingeman D.M."/>
            <person name="Hettich R.L."/>
            <person name="Parry R.J."/>
            <person name="Spain J.C."/>
        </authorList>
    </citation>
    <scope>NUCLEOTIDE SEQUENCE [LARGE SCALE GENOMIC DNA]</scope>
    <source>
        <strain evidence="1 2">NRRL B-1670</strain>
    </source>
</reference>
<organism evidence="1 2">
    <name type="scientific">Streptomyces albireticuli</name>
    <dbReference type="NCBI Taxonomy" id="1940"/>
    <lineage>
        <taxon>Bacteria</taxon>
        <taxon>Bacillati</taxon>
        <taxon>Actinomycetota</taxon>
        <taxon>Actinomycetes</taxon>
        <taxon>Kitasatosporales</taxon>
        <taxon>Streptomycetaceae</taxon>
        <taxon>Streptomyces</taxon>
    </lineage>
</organism>
<protein>
    <recommendedName>
        <fullName evidence="3">N-acetyltransferase domain-containing protein</fullName>
    </recommendedName>
</protein>
<sequence length="231" mass="24495">MNSAIETFYDRAAAPGDHWPDDDRTLAVAVARDEDAVVGSVALLDLGAEDSALRIVALPDATDETWVPLMREAARVAREAGGTVLRWVAETDGTAEPAVAELGATEGEEIYRWWRLTLPSARRATAGAAVRTLPAPDGADFRLGLEDALFDVGIEDGTAVLAHDREEEGTAAGLTELLAAVLGKVGAEHPGVGEAEAYADSRDDVLVEALRALGFTPTDRRAAEYHLALRP</sequence>
<gene>
    <name evidence="1" type="ORF">CK936_32940</name>
</gene>
<evidence type="ECO:0000313" key="1">
    <source>
        <dbReference type="EMBL" id="PAU44785.1"/>
    </source>
</evidence>
<dbReference type="AlphaFoldDB" id="A0A2A2CZV0"/>
<dbReference type="Proteomes" id="UP000218944">
    <property type="component" value="Unassembled WGS sequence"/>
</dbReference>
<dbReference type="EMBL" id="NSJV01000623">
    <property type="protein sequence ID" value="PAU44785.1"/>
    <property type="molecule type" value="Genomic_DNA"/>
</dbReference>